<sequence length="84" mass="9417">MSSRDRDAGRKFESAENIPSTSSWVPPPLTLSSQEHESRVMSTSMSAGMENLNPQMTPRLMMELEGGHRNSVIKRRNPIEFGLV</sequence>
<feature type="region of interest" description="Disordered" evidence="1">
    <location>
        <begin position="1"/>
        <end position="52"/>
    </location>
</feature>
<dbReference type="OrthoDB" id="7451188at2759"/>
<evidence type="ECO:0000256" key="1">
    <source>
        <dbReference type="SAM" id="MobiDB-lite"/>
    </source>
</evidence>
<evidence type="ECO:0000313" key="3">
    <source>
        <dbReference type="Proteomes" id="UP000299102"/>
    </source>
</evidence>
<keyword evidence="3" id="KW-1185">Reference proteome</keyword>
<proteinExistence type="predicted"/>
<organism evidence="2 3">
    <name type="scientific">Eumeta variegata</name>
    <name type="common">Bagworm moth</name>
    <name type="synonym">Eumeta japonica</name>
    <dbReference type="NCBI Taxonomy" id="151549"/>
    <lineage>
        <taxon>Eukaryota</taxon>
        <taxon>Metazoa</taxon>
        <taxon>Ecdysozoa</taxon>
        <taxon>Arthropoda</taxon>
        <taxon>Hexapoda</taxon>
        <taxon>Insecta</taxon>
        <taxon>Pterygota</taxon>
        <taxon>Neoptera</taxon>
        <taxon>Endopterygota</taxon>
        <taxon>Lepidoptera</taxon>
        <taxon>Glossata</taxon>
        <taxon>Ditrysia</taxon>
        <taxon>Tineoidea</taxon>
        <taxon>Psychidae</taxon>
        <taxon>Oiketicinae</taxon>
        <taxon>Eumeta</taxon>
    </lineage>
</organism>
<dbReference type="AlphaFoldDB" id="A0A4C1TT41"/>
<dbReference type="EMBL" id="BGZK01000084">
    <property type="protein sequence ID" value="GBP17068.1"/>
    <property type="molecule type" value="Genomic_DNA"/>
</dbReference>
<protein>
    <submittedName>
        <fullName evidence="2">Uncharacterized protein</fullName>
    </submittedName>
</protein>
<evidence type="ECO:0000313" key="2">
    <source>
        <dbReference type="EMBL" id="GBP17068.1"/>
    </source>
</evidence>
<dbReference type="Proteomes" id="UP000299102">
    <property type="component" value="Unassembled WGS sequence"/>
</dbReference>
<comment type="caution">
    <text evidence="2">The sequence shown here is derived from an EMBL/GenBank/DDBJ whole genome shotgun (WGS) entry which is preliminary data.</text>
</comment>
<name>A0A4C1TT41_EUMVA</name>
<accession>A0A4C1TT41</accession>
<gene>
    <name evidence="2" type="ORF">EVAR_8136_1</name>
</gene>
<feature type="compositionally biased region" description="Polar residues" evidence="1">
    <location>
        <begin position="40"/>
        <end position="52"/>
    </location>
</feature>
<reference evidence="2 3" key="1">
    <citation type="journal article" date="2019" name="Commun. Biol.">
        <title>The bagworm genome reveals a unique fibroin gene that provides high tensile strength.</title>
        <authorList>
            <person name="Kono N."/>
            <person name="Nakamura H."/>
            <person name="Ohtoshi R."/>
            <person name="Tomita M."/>
            <person name="Numata K."/>
            <person name="Arakawa K."/>
        </authorList>
    </citation>
    <scope>NUCLEOTIDE SEQUENCE [LARGE SCALE GENOMIC DNA]</scope>
</reference>
<feature type="compositionally biased region" description="Basic and acidic residues" evidence="1">
    <location>
        <begin position="1"/>
        <end position="14"/>
    </location>
</feature>